<name>A0A6P8H2C5_ACTTE</name>
<dbReference type="SMART" id="SM00327">
    <property type="entry name" value="VWA"/>
    <property type="match status" value="1"/>
</dbReference>
<dbReference type="AlphaFoldDB" id="A0A6P8H2C5"/>
<evidence type="ECO:0000313" key="3">
    <source>
        <dbReference type="RefSeq" id="XP_031550543.1"/>
    </source>
</evidence>
<evidence type="ECO:0000313" key="2">
    <source>
        <dbReference type="Proteomes" id="UP000515163"/>
    </source>
</evidence>
<sequence>MDKKLRSIEMSCTAQGILVTAFLVLFMFCGDAFGSSKCKRRIDLGFVIDRSASMGEKNFKYIKKFVQDVIKQFAVSSDGTRVGVIPFSHYYKVAIKFDQFSDLGELSKAVDNLPYEGAGSSLSSALRVTQVELFNPENGARAKIGTKDKTEIDEVLQAVVVVTDGGSSTGIDSLLHSAETLKDSGKRVFVVGLGKHEYIKNLKMMASEPEGNHCFVVKKGEELSKVTAKLTKAICNDIKPEMKEFSVTENNQVLTSQQYQTK</sequence>
<dbReference type="CDD" id="cd01450">
    <property type="entry name" value="vWFA_subfamily_ECM"/>
    <property type="match status" value="1"/>
</dbReference>
<accession>A0A6P8H2C5</accession>
<gene>
    <name evidence="3 4" type="primary">LOC116287970</name>
</gene>
<dbReference type="SUPFAM" id="SSF53300">
    <property type="entry name" value="vWA-like"/>
    <property type="match status" value="1"/>
</dbReference>
<evidence type="ECO:0000313" key="4">
    <source>
        <dbReference type="RefSeq" id="XP_031550544.1"/>
    </source>
</evidence>
<dbReference type="Gene3D" id="3.40.50.410">
    <property type="entry name" value="von Willebrand factor, type A domain"/>
    <property type="match status" value="1"/>
</dbReference>
<dbReference type="OrthoDB" id="6022609at2759"/>
<dbReference type="Proteomes" id="UP000515163">
    <property type="component" value="Unplaced"/>
</dbReference>
<feature type="domain" description="VWFA" evidence="1">
    <location>
        <begin position="43"/>
        <end position="230"/>
    </location>
</feature>
<dbReference type="PANTHER" id="PTHR24020">
    <property type="entry name" value="COLLAGEN ALPHA"/>
    <property type="match status" value="1"/>
</dbReference>
<reference evidence="3 4" key="1">
    <citation type="submission" date="2025-04" db="UniProtKB">
        <authorList>
            <consortium name="RefSeq"/>
        </authorList>
    </citation>
    <scope>IDENTIFICATION</scope>
    <source>
        <tissue evidence="3 4">Tentacle</tissue>
    </source>
</reference>
<dbReference type="InterPro" id="IPR002035">
    <property type="entry name" value="VWF_A"/>
</dbReference>
<dbReference type="GeneID" id="116287970"/>
<proteinExistence type="predicted"/>
<dbReference type="RefSeq" id="XP_031550544.1">
    <property type="nucleotide sequence ID" value="XM_031694684.1"/>
</dbReference>
<dbReference type="RefSeq" id="XP_031550543.1">
    <property type="nucleotide sequence ID" value="XM_031694683.1"/>
</dbReference>
<dbReference type="PRINTS" id="PR00453">
    <property type="entry name" value="VWFADOMAIN"/>
</dbReference>
<dbReference type="Pfam" id="PF00092">
    <property type="entry name" value="VWA"/>
    <property type="match status" value="1"/>
</dbReference>
<organism evidence="2 4">
    <name type="scientific">Actinia tenebrosa</name>
    <name type="common">Australian red waratah sea anemone</name>
    <dbReference type="NCBI Taxonomy" id="6105"/>
    <lineage>
        <taxon>Eukaryota</taxon>
        <taxon>Metazoa</taxon>
        <taxon>Cnidaria</taxon>
        <taxon>Anthozoa</taxon>
        <taxon>Hexacorallia</taxon>
        <taxon>Actiniaria</taxon>
        <taxon>Actiniidae</taxon>
        <taxon>Actinia</taxon>
    </lineage>
</organism>
<dbReference type="PANTHER" id="PTHR24020:SF20">
    <property type="entry name" value="PH DOMAIN-CONTAINING PROTEIN"/>
    <property type="match status" value="1"/>
</dbReference>
<evidence type="ECO:0000259" key="1">
    <source>
        <dbReference type="PROSITE" id="PS50234"/>
    </source>
</evidence>
<protein>
    <submittedName>
        <fullName evidence="3 4">Cochlin-like isoform X1</fullName>
    </submittedName>
</protein>
<dbReference type="PROSITE" id="PS50234">
    <property type="entry name" value="VWFA"/>
    <property type="match status" value="1"/>
</dbReference>
<keyword evidence="2" id="KW-1185">Reference proteome</keyword>
<dbReference type="InterPro" id="IPR050525">
    <property type="entry name" value="ECM_Assembly_Org"/>
</dbReference>
<dbReference type="KEGG" id="aten:116287970"/>
<dbReference type="InterPro" id="IPR036465">
    <property type="entry name" value="vWFA_dom_sf"/>
</dbReference>